<organism evidence="3 4">
    <name type="scientific">Pelagimonas varians</name>
    <dbReference type="NCBI Taxonomy" id="696760"/>
    <lineage>
        <taxon>Bacteria</taxon>
        <taxon>Pseudomonadati</taxon>
        <taxon>Pseudomonadota</taxon>
        <taxon>Alphaproteobacteria</taxon>
        <taxon>Rhodobacterales</taxon>
        <taxon>Roseobacteraceae</taxon>
        <taxon>Pelagimonas</taxon>
    </lineage>
</organism>
<feature type="transmembrane region" description="Helical" evidence="1">
    <location>
        <begin position="102"/>
        <end position="121"/>
    </location>
</feature>
<dbReference type="RefSeq" id="WP_097807083.1">
    <property type="nucleotide sequence ID" value="NZ_FXYH01000034.1"/>
</dbReference>
<evidence type="ECO:0000256" key="1">
    <source>
        <dbReference type="SAM" id="Phobius"/>
    </source>
</evidence>
<dbReference type="AlphaFoldDB" id="A0A238L6B6"/>
<reference evidence="3 4" key="1">
    <citation type="submission" date="2017-05" db="EMBL/GenBank/DDBJ databases">
        <authorList>
            <person name="Song R."/>
            <person name="Chenine A.L."/>
            <person name="Ruprecht R.M."/>
        </authorList>
    </citation>
    <scope>NUCLEOTIDE SEQUENCE [LARGE SCALE GENOMIC DNA]</scope>
    <source>
        <strain evidence="3 4">CECT 8663</strain>
    </source>
</reference>
<proteinExistence type="predicted"/>
<keyword evidence="1" id="KW-0812">Transmembrane</keyword>
<dbReference type="GO" id="GO:0004190">
    <property type="term" value="F:aspartic-type endopeptidase activity"/>
    <property type="evidence" value="ECO:0007669"/>
    <property type="project" value="InterPro"/>
</dbReference>
<evidence type="ECO:0000313" key="4">
    <source>
        <dbReference type="Proteomes" id="UP000220836"/>
    </source>
</evidence>
<gene>
    <name evidence="3" type="ORF">PEV8663_04693</name>
</gene>
<name>A0A238L6B6_9RHOB</name>
<evidence type="ECO:0000313" key="3">
    <source>
        <dbReference type="EMBL" id="SMX50539.1"/>
    </source>
</evidence>
<dbReference type="EMBL" id="FXYH01000034">
    <property type="protein sequence ID" value="SMX50539.1"/>
    <property type="molecule type" value="Genomic_DNA"/>
</dbReference>
<keyword evidence="4" id="KW-1185">Reference proteome</keyword>
<accession>A0A238L6B6</accession>
<keyword evidence="1" id="KW-0472">Membrane</keyword>
<dbReference type="OrthoDB" id="7709484at2"/>
<protein>
    <recommendedName>
        <fullName evidence="2">Prepilin type IV endopeptidase peptidase domain-containing protein</fullName>
    </recommendedName>
</protein>
<evidence type="ECO:0000259" key="2">
    <source>
        <dbReference type="Pfam" id="PF01478"/>
    </source>
</evidence>
<feature type="transmembrane region" description="Helical" evidence="1">
    <location>
        <begin position="7"/>
        <end position="24"/>
    </location>
</feature>
<dbReference type="Gene3D" id="1.20.120.1220">
    <property type="match status" value="1"/>
</dbReference>
<sequence length="164" mass="17656">MSMTAYTALWFAPFVLPICLYIMYTDMKGMKIPNHAVMALFGVFVVVGFITLPLDAYLWRYVHLIVVLIAGIALNAGGALGAGDAKFAAAAAPIIHLGDLRFVMALFAANLLAAFVTHRLAKSTALRRMAPEWKSWSSGAKFPMGMALGGTLALYLVLAALYGR</sequence>
<dbReference type="Proteomes" id="UP000220836">
    <property type="component" value="Unassembled WGS sequence"/>
</dbReference>
<feature type="transmembrane region" description="Helical" evidence="1">
    <location>
        <begin position="61"/>
        <end position="82"/>
    </location>
</feature>
<dbReference type="GO" id="GO:0016020">
    <property type="term" value="C:membrane"/>
    <property type="evidence" value="ECO:0007669"/>
    <property type="project" value="InterPro"/>
</dbReference>
<keyword evidence="1" id="KW-1133">Transmembrane helix</keyword>
<feature type="transmembrane region" description="Helical" evidence="1">
    <location>
        <begin position="36"/>
        <end position="54"/>
    </location>
</feature>
<dbReference type="InterPro" id="IPR000045">
    <property type="entry name" value="Prepilin_IV_endopep_pep"/>
</dbReference>
<feature type="domain" description="Prepilin type IV endopeptidase peptidase" evidence="2">
    <location>
        <begin position="15"/>
        <end position="116"/>
    </location>
</feature>
<feature type="transmembrane region" description="Helical" evidence="1">
    <location>
        <begin position="142"/>
        <end position="162"/>
    </location>
</feature>
<dbReference type="Pfam" id="PF01478">
    <property type="entry name" value="Peptidase_A24"/>
    <property type="match status" value="1"/>
</dbReference>